<feature type="transmembrane region" description="Helical" evidence="11">
    <location>
        <begin position="325"/>
        <end position="352"/>
    </location>
</feature>
<dbReference type="AlphaFoldDB" id="A0A7S0B882"/>
<feature type="compositionally biased region" description="Basic and acidic residues" evidence="10">
    <location>
        <begin position="1"/>
        <end position="11"/>
    </location>
</feature>
<dbReference type="GO" id="GO:0061630">
    <property type="term" value="F:ubiquitin protein ligase activity"/>
    <property type="evidence" value="ECO:0007669"/>
    <property type="project" value="UniProtKB-EC"/>
</dbReference>
<evidence type="ECO:0000259" key="12">
    <source>
        <dbReference type="PROSITE" id="PS51873"/>
    </source>
</evidence>
<keyword evidence="5" id="KW-0479">Metal-binding</keyword>
<dbReference type="GO" id="GO:0016567">
    <property type="term" value="P:protein ubiquitination"/>
    <property type="evidence" value="ECO:0007669"/>
    <property type="project" value="InterPro"/>
</dbReference>
<dbReference type="InterPro" id="IPR054694">
    <property type="entry name" value="Parkin-like_IBR"/>
</dbReference>
<comment type="catalytic activity">
    <reaction evidence="1">
        <text>[E2 ubiquitin-conjugating enzyme]-S-ubiquitinyl-L-cysteine + [acceptor protein]-L-lysine = [E2 ubiquitin-conjugating enzyme]-L-cysteine + [acceptor protein]-N(6)-ubiquitinyl-L-lysine.</text>
        <dbReference type="EC" id="2.3.2.31"/>
    </reaction>
</comment>
<keyword evidence="11" id="KW-0812">Transmembrane</keyword>
<feature type="region of interest" description="Disordered" evidence="10">
    <location>
        <begin position="1"/>
        <end position="23"/>
    </location>
</feature>
<evidence type="ECO:0000256" key="11">
    <source>
        <dbReference type="SAM" id="Phobius"/>
    </source>
</evidence>
<keyword evidence="7" id="KW-0863">Zinc-finger</keyword>
<dbReference type="Gene3D" id="1.20.120.1750">
    <property type="match status" value="1"/>
</dbReference>
<dbReference type="Pfam" id="PF22605">
    <property type="entry name" value="IBR_2"/>
    <property type="match status" value="1"/>
</dbReference>
<evidence type="ECO:0000256" key="10">
    <source>
        <dbReference type="SAM" id="MobiDB-lite"/>
    </source>
</evidence>
<organism evidence="13">
    <name type="scientific">Pyrodinium bahamense</name>
    <dbReference type="NCBI Taxonomy" id="73915"/>
    <lineage>
        <taxon>Eukaryota</taxon>
        <taxon>Sar</taxon>
        <taxon>Alveolata</taxon>
        <taxon>Dinophyceae</taxon>
        <taxon>Gonyaulacales</taxon>
        <taxon>Pyrocystaceae</taxon>
        <taxon>Pyrodinium</taxon>
    </lineage>
</organism>
<dbReference type="PANTHER" id="PTHR11685">
    <property type="entry name" value="RBR FAMILY RING FINGER AND IBR DOMAIN-CONTAINING"/>
    <property type="match status" value="1"/>
</dbReference>
<evidence type="ECO:0000313" key="13">
    <source>
        <dbReference type="EMBL" id="CAD8386380.1"/>
    </source>
</evidence>
<dbReference type="EMBL" id="HBEG01049315">
    <property type="protein sequence ID" value="CAD8386380.1"/>
    <property type="molecule type" value="Transcribed_RNA"/>
</dbReference>
<gene>
    <name evidence="13" type="ORF">PBAH0796_LOCUS30068</name>
</gene>
<dbReference type="Gene3D" id="3.30.40.10">
    <property type="entry name" value="Zinc/RING finger domain, C3HC4 (zinc finger)"/>
    <property type="match status" value="1"/>
</dbReference>
<keyword evidence="6" id="KW-0677">Repeat</keyword>
<dbReference type="PROSITE" id="PS51873">
    <property type="entry name" value="TRIAD"/>
    <property type="match status" value="1"/>
</dbReference>
<dbReference type="EC" id="2.3.2.31" evidence="3"/>
<evidence type="ECO:0000256" key="6">
    <source>
        <dbReference type="ARBA" id="ARBA00022737"/>
    </source>
</evidence>
<evidence type="ECO:0000256" key="4">
    <source>
        <dbReference type="ARBA" id="ARBA00022679"/>
    </source>
</evidence>
<evidence type="ECO:0000256" key="7">
    <source>
        <dbReference type="ARBA" id="ARBA00022771"/>
    </source>
</evidence>
<keyword evidence="9" id="KW-0862">Zinc</keyword>
<evidence type="ECO:0000256" key="2">
    <source>
        <dbReference type="ARBA" id="ARBA00004906"/>
    </source>
</evidence>
<proteinExistence type="predicted"/>
<keyword evidence="4" id="KW-0808">Transferase</keyword>
<accession>A0A7S0B882</accession>
<sequence>MEPHDFMERCEAGSSSSSVSAPNALRRCQTDPVVAQSICAPQGEEPQQAASDSGFYCRRRWWRPLGSERRQRSLAQTLASTLGNVPLRAPTQTFLCCICLENIPVSNRLVMGQCSREAHASCKDCLKTYLRLRVEEGRVDELRCPRTGDDGCNAFATVEELKEWLGDKVSEKYERFSQMRADPKLRACPDCSRLCSPESKPDGGVVAEMSCADCYCAFCYYHSNAHAPGSEACMEYERHIVKQQQLDAGLYGTRPCPSCGFPTEKVSGCNHMTCKCKVNWCWVCGQVLDNVGWHYNPANPNGCMQFQEDLSSRCDSRLMVLCKVLGLPAVLVAVIFIGCFLLLLLVTLPLPALACCREVGFKAWIGLAAGIIGVPFVVFSLCWALIGLVIWMLLLPCGAGEVHLNFLLGVPFMTALALGEGIIGHDRADPG</sequence>
<dbReference type="GO" id="GO:0008270">
    <property type="term" value="F:zinc ion binding"/>
    <property type="evidence" value="ECO:0007669"/>
    <property type="project" value="UniProtKB-KW"/>
</dbReference>
<evidence type="ECO:0000256" key="1">
    <source>
        <dbReference type="ARBA" id="ARBA00001798"/>
    </source>
</evidence>
<keyword evidence="11" id="KW-1133">Transmembrane helix</keyword>
<feature type="transmembrane region" description="Helical" evidence="11">
    <location>
        <begin position="364"/>
        <end position="394"/>
    </location>
</feature>
<feature type="domain" description="RING-type" evidence="12">
    <location>
        <begin position="92"/>
        <end position="307"/>
    </location>
</feature>
<reference evidence="13" key="1">
    <citation type="submission" date="2021-01" db="EMBL/GenBank/DDBJ databases">
        <authorList>
            <person name="Corre E."/>
            <person name="Pelletier E."/>
            <person name="Niang G."/>
            <person name="Scheremetjew M."/>
            <person name="Finn R."/>
            <person name="Kale V."/>
            <person name="Holt S."/>
            <person name="Cochrane G."/>
            <person name="Meng A."/>
            <person name="Brown T."/>
            <person name="Cohen L."/>
        </authorList>
    </citation>
    <scope>NUCLEOTIDE SEQUENCE</scope>
    <source>
        <strain evidence="13">Pbaha01</strain>
    </source>
</reference>
<dbReference type="InterPro" id="IPR044066">
    <property type="entry name" value="TRIAD_supradom"/>
</dbReference>
<keyword evidence="8" id="KW-0833">Ubl conjugation pathway</keyword>
<protein>
    <recommendedName>
        <fullName evidence="3">RBR-type E3 ubiquitin transferase</fullName>
        <ecNumber evidence="3">2.3.2.31</ecNumber>
    </recommendedName>
</protein>
<comment type="pathway">
    <text evidence="2">Protein modification; protein ubiquitination.</text>
</comment>
<dbReference type="InterPro" id="IPR013083">
    <property type="entry name" value="Znf_RING/FYVE/PHD"/>
</dbReference>
<feature type="transmembrane region" description="Helical" evidence="11">
    <location>
        <begin position="406"/>
        <end position="423"/>
    </location>
</feature>
<evidence type="ECO:0000256" key="8">
    <source>
        <dbReference type="ARBA" id="ARBA00022786"/>
    </source>
</evidence>
<evidence type="ECO:0000256" key="5">
    <source>
        <dbReference type="ARBA" id="ARBA00022723"/>
    </source>
</evidence>
<evidence type="ECO:0000256" key="9">
    <source>
        <dbReference type="ARBA" id="ARBA00022833"/>
    </source>
</evidence>
<keyword evidence="11" id="KW-0472">Membrane</keyword>
<name>A0A7S0B882_9DINO</name>
<dbReference type="InterPro" id="IPR031127">
    <property type="entry name" value="E3_UB_ligase_RBR"/>
</dbReference>
<dbReference type="SUPFAM" id="SSF57850">
    <property type="entry name" value="RING/U-box"/>
    <property type="match status" value="2"/>
</dbReference>
<evidence type="ECO:0000256" key="3">
    <source>
        <dbReference type="ARBA" id="ARBA00012251"/>
    </source>
</evidence>